<dbReference type="Proteomes" id="UP000242875">
    <property type="component" value="Unassembled WGS sequence"/>
</dbReference>
<evidence type="ECO:0000259" key="9">
    <source>
        <dbReference type="Pfam" id="PF23726"/>
    </source>
</evidence>
<evidence type="ECO:0000256" key="4">
    <source>
        <dbReference type="ARBA" id="ARBA00023187"/>
    </source>
</evidence>
<evidence type="ECO:0000259" key="7">
    <source>
        <dbReference type="Pfam" id="PF03178"/>
    </source>
</evidence>
<dbReference type="InterPro" id="IPR036322">
    <property type="entry name" value="WD40_repeat_dom_sf"/>
</dbReference>
<dbReference type="PANTHER" id="PTHR10644">
    <property type="entry name" value="DNA REPAIR/RNA PROCESSING CPSF FAMILY"/>
    <property type="match status" value="1"/>
</dbReference>
<dbReference type="OrthoDB" id="436637at2759"/>
<keyword evidence="4" id="KW-0508">mRNA splicing</keyword>
<dbReference type="GO" id="GO:0008380">
    <property type="term" value="P:RNA splicing"/>
    <property type="evidence" value="ECO:0007669"/>
    <property type="project" value="UniProtKB-KW"/>
</dbReference>
<protein>
    <recommendedName>
        <fullName evidence="12">DNA damage-binding protein 1</fullName>
    </recommendedName>
</protein>
<keyword evidence="2" id="KW-0507">mRNA processing</keyword>
<keyword evidence="11" id="KW-1185">Reference proteome</keyword>
<evidence type="ECO:0000313" key="11">
    <source>
        <dbReference type="Proteomes" id="UP000242875"/>
    </source>
</evidence>
<keyword evidence="5" id="KW-0539">Nucleus</keyword>
<dbReference type="AlphaFoldDB" id="A0A261Y2Z4"/>
<dbReference type="EMBL" id="MVBO01000025">
    <property type="protein sequence ID" value="OZJ04986.1"/>
    <property type="molecule type" value="Genomic_DNA"/>
</dbReference>
<evidence type="ECO:0008006" key="12">
    <source>
        <dbReference type="Google" id="ProtNLM"/>
    </source>
</evidence>
<dbReference type="InterPro" id="IPR058543">
    <property type="entry name" value="Beta-prop_RSE1/DDB1/CPSF1_2nd"/>
</dbReference>
<comment type="caution">
    <text evidence="10">The sequence shown here is derived from an EMBL/GenBank/DDBJ whole genome shotgun (WGS) entry which is preliminary data.</text>
</comment>
<keyword evidence="3" id="KW-0747">Spliceosome</keyword>
<dbReference type="GO" id="GO:0006397">
    <property type="term" value="P:mRNA processing"/>
    <property type="evidence" value="ECO:0007669"/>
    <property type="project" value="UniProtKB-KW"/>
</dbReference>
<evidence type="ECO:0000313" key="10">
    <source>
        <dbReference type="EMBL" id="OZJ04986.1"/>
    </source>
</evidence>
<sequence length="1204" mass="133373">MYLYNLNLNPAAVVNASILGNFSGQKIQEIVVARNTRIELLRPDTATGKIASVLDWECFSAVRSLAPFRLTGASKDYIVVGSDSGAITILEYNPTRNVFDKVHQEVFGKSGVRRIVPGQYLATDPKGRAVMIGAVEKQKLVYILNRDSAARLTISSPLEAHKSHTLVHDCIGLDVGFENPIFACIEVDYSEADQDPTGETFQNTEKMLTYYELDLGLNHVVRKWSDPVDARANMLIQVPGGTDGPSGVIVCSENSIAYKHQDMPELRVPIPRRAQPLEDSERGLLLVKAVLHKMRVNKVQQFFFLAQSEEGDLYKITIDHEEGVAKSISIKYFDTVPIAAGLCILRSGFLFVGSEFGNHHLYSFEHLGDDDDDIEYSSADFVETVENDAELPLVYFKPRALKNLSLVDEMASMAPFMDAKVLNLTGEDTPQIYALCGKGARSTFRTLRHGMEITEMAVSELPGSPIAVWTTKVRRSDEYDAYIVVSFVNATLVLAIGETVEEVTDTGFLGTTPTLAIQQIGEDALIQVYPGGIIHILGDGRVNRWAASAGQEIVQAATNSRQVAIALTGAEIMYFELDQSGRLNETERKKLSAEITCLALGDVPEGRQRSRFLAVGCEDGTVRIFGTDPNACLESMSMQALQGVSSSLCVVEMADSGSAAGHGTLYLHIGLSNGVMLRTVLDSVTGQLSDSRTRFLGAKAVRLQRVNIGGKPAVLTLSTRPWLSYTFQSRIVMTPLATEMLESGCGFTSEPCPEGVVAVAGNTLRIFMVEKLGMVFNQTSIPLSYTPRKFMYHPVAHVFVVVEAEHFVYSPAEKARVLKEKEEEGFDIEEEITNLDPQQFGLVRYKSGKWASCIRIIDPYRGESRQVIELEENEAAFSVGVVQFHAHSQELFVVVGTGKDVTLSPRNCSAGYLHLYRFNQMGTLEFVYKTEVDDVPLALLPFQGRLLAGVGKALRIYDLGKKKLLRKCESKAIPTCIVSLHNQGDRIIIGDMQESVHYAIYRHMDNRILIFADDTTPRWLTSTVMIDYDTMAGGDKFGNFFVDRLPAEVSEEFDEDPTGNRVMIERSYLQGAANKLHYEAHYHVGDILTSIHRAILVPGGREVLLYSSLLGGIGVFIPFISKEDVEFFQQLEAHMRSEGGPLLGRDHLAYRSFYVPVRNVIDGTLCEGFNLLSADKKRSIAEDLDRTVEEVHKKIEDMRVRAAF</sequence>
<dbReference type="GO" id="GO:0003676">
    <property type="term" value="F:nucleic acid binding"/>
    <property type="evidence" value="ECO:0007669"/>
    <property type="project" value="InterPro"/>
</dbReference>
<evidence type="ECO:0000256" key="1">
    <source>
        <dbReference type="ARBA" id="ARBA00004123"/>
    </source>
</evidence>
<comment type="subcellular location">
    <subcellularLocation>
        <location evidence="1">Nucleus</location>
    </subcellularLocation>
</comment>
<organism evidence="10 11">
    <name type="scientific">Bifiguratus adelaidae</name>
    <dbReference type="NCBI Taxonomy" id="1938954"/>
    <lineage>
        <taxon>Eukaryota</taxon>
        <taxon>Fungi</taxon>
        <taxon>Fungi incertae sedis</taxon>
        <taxon>Mucoromycota</taxon>
        <taxon>Mucoromycotina</taxon>
        <taxon>Endogonomycetes</taxon>
        <taxon>Endogonales</taxon>
        <taxon>Endogonales incertae sedis</taxon>
        <taxon>Bifiguratus</taxon>
    </lineage>
</organism>
<dbReference type="InterPro" id="IPR050358">
    <property type="entry name" value="RSE1/DDB1/CFT1"/>
</dbReference>
<evidence type="ECO:0000256" key="2">
    <source>
        <dbReference type="ARBA" id="ARBA00022664"/>
    </source>
</evidence>
<accession>A0A261Y2Z4</accession>
<comment type="similarity">
    <text evidence="6">Belongs to the RSE1 family.</text>
</comment>
<dbReference type="Gene3D" id="2.130.10.10">
    <property type="entry name" value="YVTN repeat-like/Quinoprotein amine dehydrogenase"/>
    <property type="match status" value="3"/>
</dbReference>
<proteinExistence type="inferred from homology"/>
<evidence type="ECO:0000259" key="8">
    <source>
        <dbReference type="Pfam" id="PF10433"/>
    </source>
</evidence>
<feature type="domain" description="RSE1/DDB1/CPSF1 second beta-propeller" evidence="9">
    <location>
        <begin position="453"/>
        <end position="768"/>
    </location>
</feature>
<dbReference type="Pfam" id="PF03178">
    <property type="entry name" value="CPSF_A"/>
    <property type="match status" value="1"/>
</dbReference>
<name>A0A261Y2Z4_9FUNG</name>
<dbReference type="Pfam" id="PF10433">
    <property type="entry name" value="Beta-prop_RSE1_1st"/>
    <property type="match status" value="1"/>
</dbReference>
<evidence type="ECO:0000256" key="5">
    <source>
        <dbReference type="ARBA" id="ARBA00023242"/>
    </source>
</evidence>
<dbReference type="InterPro" id="IPR015943">
    <property type="entry name" value="WD40/YVTN_repeat-like_dom_sf"/>
</dbReference>
<gene>
    <name evidence="10" type="ORF">BZG36_01775</name>
</gene>
<feature type="domain" description="RSE1/DDB1/CPSF1 C-terminal" evidence="7">
    <location>
        <begin position="851"/>
        <end position="1169"/>
    </location>
</feature>
<evidence type="ECO:0000256" key="3">
    <source>
        <dbReference type="ARBA" id="ARBA00022728"/>
    </source>
</evidence>
<dbReference type="InterPro" id="IPR018846">
    <property type="entry name" value="Beta-prop_RSE1/DDB1/CPSF1_1st"/>
</dbReference>
<dbReference type="GO" id="GO:0005681">
    <property type="term" value="C:spliceosomal complex"/>
    <property type="evidence" value="ECO:0007669"/>
    <property type="project" value="UniProtKB-KW"/>
</dbReference>
<dbReference type="Pfam" id="PF23726">
    <property type="entry name" value="Beta-prop_RSE1_2nd"/>
    <property type="match status" value="1"/>
</dbReference>
<dbReference type="InterPro" id="IPR004871">
    <property type="entry name" value="RSE1/DDB1/CPSF1_C"/>
</dbReference>
<reference evidence="10 11" key="1">
    <citation type="journal article" date="2017" name="Mycologia">
        <title>Bifiguratus adelaidae, gen. et sp. nov., a new member of Mucoromycotina in endophytic and soil-dwelling habitats.</title>
        <authorList>
            <person name="Torres-Cruz T.J."/>
            <person name="Billingsley Tobias T.L."/>
            <person name="Almatruk M."/>
            <person name="Hesse C."/>
            <person name="Kuske C.R."/>
            <person name="Desiro A."/>
            <person name="Benucci G.M."/>
            <person name="Bonito G."/>
            <person name="Stajich J.E."/>
            <person name="Dunlap C."/>
            <person name="Arnold A.E."/>
            <person name="Porras-Alfaro A."/>
        </authorList>
    </citation>
    <scope>NUCLEOTIDE SEQUENCE [LARGE SCALE GENOMIC DNA]</scope>
    <source>
        <strain evidence="10 11">AZ0501</strain>
    </source>
</reference>
<dbReference type="FunFam" id="2.130.10.10:FF:001143">
    <property type="entry name" value="Pre-mRNA-splicing factor rse-1, putative"/>
    <property type="match status" value="1"/>
</dbReference>
<feature type="domain" description="RSE1/DDB1/CPSF1 first beta-propeller" evidence="8">
    <location>
        <begin position="13"/>
        <end position="410"/>
    </location>
</feature>
<evidence type="ECO:0000256" key="6">
    <source>
        <dbReference type="ARBA" id="ARBA00038266"/>
    </source>
</evidence>
<dbReference type="SUPFAM" id="SSF50978">
    <property type="entry name" value="WD40 repeat-like"/>
    <property type="match status" value="1"/>
</dbReference>
<dbReference type="FunFam" id="2.130.10.10:FF:000031">
    <property type="entry name" value="Splicing factor 3b subunit 3"/>
    <property type="match status" value="1"/>
</dbReference>